<feature type="compositionally biased region" description="Basic and acidic residues" evidence="1">
    <location>
        <begin position="246"/>
        <end position="256"/>
    </location>
</feature>
<feature type="compositionally biased region" description="Basic residues" evidence="1">
    <location>
        <begin position="503"/>
        <end position="514"/>
    </location>
</feature>
<organism evidence="2 3">
    <name type="scientific">Drechslerella stenobrocha 248</name>
    <dbReference type="NCBI Taxonomy" id="1043628"/>
    <lineage>
        <taxon>Eukaryota</taxon>
        <taxon>Fungi</taxon>
        <taxon>Dikarya</taxon>
        <taxon>Ascomycota</taxon>
        <taxon>Pezizomycotina</taxon>
        <taxon>Orbiliomycetes</taxon>
        <taxon>Orbiliales</taxon>
        <taxon>Orbiliaceae</taxon>
        <taxon>Drechslerella</taxon>
    </lineage>
</organism>
<evidence type="ECO:0000256" key="1">
    <source>
        <dbReference type="SAM" id="MobiDB-lite"/>
    </source>
</evidence>
<feature type="region of interest" description="Disordered" evidence="1">
    <location>
        <begin position="1"/>
        <end position="39"/>
    </location>
</feature>
<feature type="region of interest" description="Disordered" evidence="1">
    <location>
        <begin position="244"/>
        <end position="354"/>
    </location>
</feature>
<feature type="region of interest" description="Disordered" evidence="1">
    <location>
        <begin position="490"/>
        <end position="514"/>
    </location>
</feature>
<dbReference type="HOGENOM" id="CLU_529987_0_0_1"/>
<evidence type="ECO:0000313" key="3">
    <source>
        <dbReference type="Proteomes" id="UP000024837"/>
    </source>
</evidence>
<feature type="region of interest" description="Disordered" evidence="1">
    <location>
        <begin position="119"/>
        <end position="138"/>
    </location>
</feature>
<dbReference type="EMBL" id="KI966449">
    <property type="protein sequence ID" value="EWC43869.1"/>
    <property type="molecule type" value="Genomic_DNA"/>
</dbReference>
<gene>
    <name evidence="2" type="ORF">DRE_07246</name>
</gene>
<reference evidence="2 3" key="1">
    <citation type="submission" date="2013-05" db="EMBL/GenBank/DDBJ databases">
        <title>Drechslerella stenobrocha genome reveals carnivorous origination and mechanical trapping mechanism of predatory fungi.</title>
        <authorList>
            <person name="Liu X."/>
            <person name="Zhang W."/>
            <person name="Liu K."/>
        </authorList>
    </citation>
    <scope>NUCLEOTIDE SEQUENCE [LARGE SCALE GENOMIC DNA]</scope>
    <source>
        <strain evidence="2 3">248</strain>
    </source>
</reference>
<accession>W7HLC8</accession>
<protein>
    <submittedName>
        <fullName evidence="2">Uncharacterized protein</fullName>
    </submittedName>
</protein>
<evidence type="ECO:0000313" key="2">
    <source>
        <dbReference type="EMBL" id="EWC43869.1"/>
    </source>
</evidence>
<feature type="compositionally biased region" description="Polar residues" evidence="1">
    <location>
        <begin position="332"/>
        <end position="342"/>
    </location>
</feature>
<dbReference type="Proteomes" id="UP000024837">
    <property type="component" value="Unassembled WGS sequence"/>
</dbReference>
<dbReference type="AlphaFoldDB" id="W7HLC8"/>
<feature type="compositionally biased region" description="Polar residues" evidence="1">
    <location>
        <begin position="17"/>
        <end position="31"/>
    </location>
</feature>
<name>W7HLC8_9PEZI</name>
<keyword evidence="3" id="KW-1185">Reference proteome</keyword>
<proteinExistence type="predicted"/>
<sequence>MPPRRVRPRDTDEGAGQAQQGSGNPCTNVTVGEQAESGMPPAAVQVTVTTNPAGASATESAPVLGGRVTRGMAARGLGTVVVPPGIISFSKPRRLRGVAGDAGVSGCPAEKPLRRRREGRFKPTPGVLGETPPPGNNAAEQARRQLQLAAMEALRDRCGIRLESPTLVRIRCAPERRSTYLWWVDEEVHHREFDTRACILHTGLLSGTLWQGKRLESYSVEECESMQRLIDEKVVVPFSINMEPVGESRKSGDNESRQATQQQKLQCGENAGKRKRGDDGGRACKRVRGLFGRQISPDQLGLPSTRSSVGGFGRLSALSRDHAPSRALDPESVSSSGPSRPTNIPPQGPSADLLPMEVGITSATSGNTGALVPIPDVRSNRLAPGTDIRPVRAFISTLPARLRLVGDLTSELSQHLAGHSCCGLPEGGEPTVVCGGEGHCQLCLAGSVLGTIGREVTRIRDAGADAVEAGRQMGLRGEEENQIPLEVLHDTQTQNLHVEPRSKGKGKKGKGRRK</sequence>
<dbReference type="OrthoDB" id="10681734at2759"/>